<evidence type="ECO:0000256" key="2">
    <source>
        <dbReference type="SAM" id="Phobius"/>
    </source>
</evidence>
<dbReference type="Pfam" id="PF03448">
    <property type="entry name" value="MgtE_N"/>
    <property type="match status" value="1"/>
</dbReference>
<dbReference type="InterPro" id="IPR006668">
    <property type="entry name" value="Mg_transptr_MgtE_intracell_dom"/>
</dbReference>
<dbReference type="InterPro" id="IPR038076">
    <property type="entry name" value="MgtE_N_sf"/>
</dbReference>
<comment type="caution">
    <text evidence="4">The sequence shown here is derived from an EMBL/GenBank/DDBJ whole genome shotgun (WGS) entry which is preliminary data.</text>
</comment>
<feature type="domain" description="Magnesium transporter MgtE intracellular" evidence="3">
    <location>
        <begin position="135"/>
        <end position="196"/>
    </location>
</feature>
<dbReference type="STRING" id="1220589.CD32_05885"/>
<dbReference type="EMBL" id="JPVP01000051">
    <property type="protein sequence ID" value="KGR86416.1"/>
    <property type="molecule type" value="Genomic_DNA"/>
</dbReference>
<gene>
    <name evidence="4" type="ORF">CD32_05885</name>
</gene>
<dbReference type="AlphaFoldDB" id="A0A0A3INW7"/>
<accession>A0A0A3INW7</accession>
<feature type="coiled-coil region" evidence="1">
    <location>
        <begin position="75"/>
        <end position="137"/>
    </location>
</feature>
<dbReference type="GO" id="GO:0000775">
    <property type="term" value="C:chromosome, centromeric region"/>
    <property type="evidence" value="ECO:0007669"/>
    <property type="project" value="InterPro"/>
</dbReference>
<organism evidence="4 5">
    <name type="scientific">Lysinibacillus odysseyi 34hs-1 = NBRC 100172</name>
    <dbReference type="NCBI Taxonomy" id="1220589"/>
    <lineage>
        <taxon>Bacteria</taxon>
        <taxon>Bacillati</taxon>
        <taxon>Bacillota</taxon>
        <taxon>Bacilli</taxon>
        <taxon>Bacillales</taxon>
        <taxon>Bacillaceae</taxon>
        <taxon>Lysinibacillus</taxon>
    </lineage>
</organism>
<dbReference type="OrthoDB" id="1724615at2"/>
<sequence>MAKNDVDKYEELEEEQNSPGFFQKLFFWFIIPLVFTLAILLIIATFTNTNVFKIADGLKEKIPFIASEEKGAENTSLSEEKVVKLQAEIQEKEAEIDQLQSEMDSTKQANEELEAEKEKLQYEIEQLKRTQEENQLEFQEILKTFENMSAKTAAPILTEMSDAEALRIMSNMKSATLSAIFAKMSPADAARYTELLSQQ</sequence>
<proteinExistence type="predicted"/>
<evidence type="ECO:0000313" key="4">
    <source>
        <dbReference type="EMBL" id="KGR86416.1"/>
    </source>
</evidence>
<evidence type="ECO:0000259" key="3">
    <source>
        <dbReference type="Pfam" id="PF03448"/>
    </source>
</evidence>
<keyword evidence="2" id="KW-0472">Membrane</keyword>
<dbReference type="Pfam" id="PF05859">
    <property type="entry name" value="Mis12"/>
    <property type="match status" value="1"/>
</dbReference>
<dbReference type="eggNOG" id="COG3334">
    <property type="taxonomic scope" value="Bacteria"/>
</dbReference>
<keyword evidence="2" id="KW-1133">Transmembrane helix</keyword>
<keyword evidence="5" id="KW-1185">Reference proteome</keyword>
<dbReference type="Gene3D" id="1.25.60.10">
    <property type="entry name" value="MgtE N-terminal domain-like"/>
    <property type="match status" value="1"/>
</dbReference>
<protein>
    <recommendedName>
        <fullName evidence="3">Magnesium transporter MgtE intracellular domain-containing protein</fullName>
    </recommendedName>
</protein>
<name>A0A0A3INW7_9BACI</name>
<dbReference type="Proteomes" id="UP000030437">
    <property type="component" value="Unassembled WGS sequence"/>
</dbReference>
<feature type="transmembrane region" description="Helical" evidence="2">
    <location>
        <begin position="25"/>
        <end position="46"/>
    </location>
</feature>
<reference evidence="4 5" key="1">
    <citation type="submission" date="2014-02" db="EMBL/GenBank/DDBJ databases">
        <title>Draft genome sequence of Lysinibacillus odysseyi NBRC 100172.</title>
        <authorList>
            <person name="Zhang F."/>
            <person name="Wang G."/>
            <person name="Zhang L."/>
        </authorList>
    </citation>
    <scope>NUCLEOTIDE SEQUENCE [LARGE SCALE GENOMIC DNA]</scope>
    <source>
        <strain evidence="4 5">NBRC 100172</strain>
    </source>
</reference>
<keyword evidence="1" id="KW-0175">Coiled coil</keyword>
<evidence type="ECO:0000256" key="1">
    <source>
        <dbReference type="SAM" id="Coils"/>
    </source>
</evidence>
<dbReference type="SUPFAM" id="SSF158791">
    <property type="entry name" value="MgtE N-terminal domain-like"/>
    <property type="match status" value="1"/>
</dbReference>
<dbReference type="RefSeq" id="WP_036152263.1">
    <property type="nucleotide sequence ID" value="NZ_AVCX01000014.1"/>
</dbReference>
<evidence type="ECO:0000313" key="5">
    <source>
        <dbReference type="Proteomes" id="UP000030437"/>
    </source>
</evidence>
<keyword evidence="2" id="KW-0812">Transmembrane</keyword>
<dbReference type="InterPro" id="IPR008685">
    <property type="entry name" value="Centromere_Mis12"/>
</dbReference>